<evidence type="ECO:0000313" key="3">
    <source>
        <dbReference type="Proteomes" id="UP001059836"/>
    </source>
</evidence>
<reference evidence="2" key="1">
    <citation type="journal article" date="2021" name="Nat. Microbiol.">
        <title>Cocultivation of an ultrasmall environmental parasitic bacterium with lytic ability against bacteria associated with wastewater foams.</title>
        <authorList>
            <person name="Batinovic S."/>
            <person name="Rose J.J.A."/>
            <person name="Ratcliffe J."/>
            <person name="Seviour R.J."/>
            <person name="Petrovski S."/>
        </authorList>
    </citation>
    <scope>NUCLEOTIDE SEQUENCE</scope>
    <source>
        <strain evidence="2">CON9</strain>
    </source>
</reference>
<sequence length="217" mass="22641">MHPFMKRPMVISASGAVFVAGLSLGTSPAAADTRVDLPRVQTVSRLSDGSAITVTADDRARISPSMGGTPLHRNVWVSGTVRVKASRTMTKGRLEVGYIIGCQVAFGAGADGESTSEAGDSAVEVDASAGGEITLGPGDVERQPVLSFTQKDDNGDTERVGYYTFDGHSASLTFTDKTFGLTGCAGYAQARLYANVTAYEKSSKTKVAVYGKPFSIG</sequence>
<keyword evidence="3" id="KW-1185">Reference proteome</keyword>
<proteinExistence type="predicted"/>
<dbReference type="Gene3D" id="2.60.40.1650">
    <property type="entry name" value="Porin MspA (Ig-like beta-sandwich domain)"/>
    <property type="match status" value="1"/>
</dbReference>
<keyword evidence="1" id="KW-0732">Signal</keyword>
<feature type="signal peptide" evidence="1">
    <location>
        <begin position="1"/>
        <end position="31"/>
    </location>
</feature>
<dbReference type="Gene3D" id="2.10.300.10">
    <property type="entry name" value="Porin MspA ribbon domain"/>
    <property type="match status" value="1"/>
</dbReference>
<dbReference type="EMBL" id="CP045809">
    <property type="protein sequence ID" value="QHN33647.1"/>
    <property type="molecule type" value="Genomic_DNA"/>
</dbReference>
<name>A0ABX6ICE3_9ACTN</name>
<feature type="chain" id="PRO_5046404922" evidence="1">
    <location>
        <begin position="32"/>
        <end position="217"/>
    </location>
</feature>
<gene>
    <name evidence="2" type="ORF">GII31_00710</name>
</gene>
<protein>
    <submittedName>
        <fullName evidence="2">Porin</fullName>
    </submittedName>
</protein>
<evidence type="ECO:0000313" key="2">
    <source>
        <dbReference type="EMBL" id="QHN33647.1"/>
    </source>
</evidence>
<dbReference type="InterPro" id="IPR015286">
    <property type="entry name" value="Porin_fam_mycobact-type"/>
</dbReference>
<evidence type="ECO:0000256" key="1">
    <source>
        <dbReference type="SAM" id="SignalP"/>
    </source>
</evidence>
<dbReference type="Pfam" id="PF09203">
    <property type="entry name" value="MspA"/>
    <property type="match status" value="1"/>
</dbReference>
<dbReference type="Proteomes" id="UP001059836">
    <property type="component" value="Chromosome"/>
</dbReference>
<accession>A0ABX6ICE3</accession>
<organism evidence="2 3">
    <name type="scientific">Gordonia pseudamarae</name>
    <dbReference type="NCBI Taxonomy" id="2831662"/>
    <lineage>
        <taxon>Bacteria</taxon>
        <taxon>Bacillati</taxon>
        <taxon>Actinomycetota</taxon>
        <taxon>Actinomycetes</taxon>
        <taxon>Mycobacteriales</taxon>
        <taxon>Gordoniaceae</taxon>
        <taxon>Gordonia</taxon>
    </lineage>
</organism>